<dbReference type="PANTHER" id="PTHR10824:SF4">
    <property type="entry name" value="ACYL-COENZYME A THIOESTERASE 1-LIKE"/>
    <property type="match status" value="1"/>
</dbReference>
<reference evidence="2 3" key="1">
    <citation type="submission" date="2015-09" db="EMBL/GenBank/DDBJ databases">
        <title>Draft genome of the parasitic nematode Teladorsagia circumcincta isolate WARC Sus (inbred).</title>
        <authorList>
            <person name="Mitreva M."/>
        </authorList>
    </citation>
    <scope>NUCLEOTIDE SEQUENCE [LARGE SCALE GENOMIC DNA]</scope>
    <source>
        <strain evidence="2 3">S</strain>
    </source>
</reference>
<keyword evidence="2" id="KW-0808">Transferase</keyword>
<keyword evidence="3" id="KW-1185">Reference proteome</keyword>
<dbReference type="InterPro" id="IPR042490">
    <property type="entry name" value="Thio_Ohase/BAAT_N"/>
</dbReference>
<dbReference type="Gene3D" id="2.60.40.2240">
    <property type="entry name" value="Acyl-CoA thioester hydrolase/BAAT N-terminal domain"/>
    <property type="match status" value="1"/>
</dbReference>
<evidence type="ECO:0000313" key="2">
    <source>
        <dbReference type="EMBL" id="PIO77570.1"/>
    </source>
</evidence>
<dbReference type="AlphaFoldDB" id="A0A2G9V760"/>
<dbReference type="GO" id="GO:0016740">
    <property type="term" value="F:transferase activity"/>
    <property type="evidence" value="ECO:0007669"/>
    <property type="project" value="UniProtKB-KW"/>
</dbReference>
<sequence>MGMLFGRGVYKADNQGVIDLAKTAPLRGTYAGVRPMGLFEGLMPSDKFRFGNYCKCTPPDPFHFDLELRDDACKLLQSTPLIKRWLHPAVLRKEIEEDGICGTLFLPPGKTH</sequence>
<organism evidence="2 3">
    <name type="scientific">Teladorsagia circumcincta</name>
    <name type="common">Brown stomach worm</name>
    <name type="synonym">Ostertagia circumcincta</name>
    <dbReference type="NCBI Taxonomy" id="45464"/>
    <lineage>
        <taxon>Eukaryota</taxon>
        <taxon>Metazoa</taxon>
        <taxon>Ecdysozoa</taxon>
        <taxon>Nematoda</taxon>
        <taxon>Chromadorea</taxon>
        <taxon>Rhabditida</taxon>
        <taxon>Rhabditina</taxon>
        <taxon>Rhabditomorpha</taxon>
        <taxon>Strongyloidea</taxon>
        <taxon>Trichostrongylidae</taxon>
        <taxon>Teladorsagia</taxon>
    </lineage>
</organism>
<dbReference type="PANTHER" id="PTHR10824">
    <property type="entry name" value="ACYL-COENZYME A THIOESTERASE-RELATED"/>
    <property type="match status" value="1"/>
</dbReference>
<accession>A0A2G9V760</accession>
<dbReference type="GO" id="GO:0047617">
    <property type="term" value="F:fatty acyl-CoA hydrolase activity"/>
    <property type="evidence" value="ECO:0007669"/>
    <property type="project" value="TreeGrafter"/>
</dbReference>
<dbReference type="GO" id="GO:0006637">
    <property type="term" value="P:acyl-CoA metabolic process"/>
    <property type="evidence" value="ECO:0007669"/>
    <property type="project" value="TreeGrafter"/>
</dbReference>
<feature type="domain" description="Acyl-CoA thioester hydrolase/bile acid-CoA amino acid N-acetyltransferase" evidence="1">
    <location>
        <begin position="7"/>
        <end position="97"/>
    </location>
</feature>
<evidence type="ECO:0000259" key="1">
    <source>
        <dbReference type="Pfam" id="PF04775"/>
    </source>
</evidence>
<dbReference type="OrthoDB" id="6347013at2759"/>
<dbReference type="GO" id="GO:0006631">
    <property type="term" value="P:fatty acid metabolic process"/>
    <property type="evidence" value="ECO:0007669"/>
    <property type="project" value="TreeGrafter"/>
</dbReference>
<dbReference type="InterPro" id="IPR006862">
    <property type="entry name" value="Thio_Ohase/aa_AcTrfase"/>
</dbReference>
<proteinExistence type="predicted"/>
<keyword evidence="2" id="KW-0378">Hydrolase</keyword>
<dbReference type="Proteomes" id="UP000230423">
    <property type="component" value="Unassembled WGS sequence"/>
</dbReference>
<protein>
    <submittedName>
        <fullName evidence="2">Acyl-CoA thioester hydrolase / Bile acid-CoA amino acid N-acetyltransferase</fullName>
    </submittedName>
</protein>
<evidence type="ECO:0000313" key="3">
    <source>
        <dbReference type="Proteomes" id="UP000230423"/>
    </source>
</evidence>
<dbReference type="EMBL" id="KZ344993">
    <property type="protein sequence ID" value="PIO77570.1"/>
    <property type="molecule type" value="Genomic_DNA"/>
</dbReference>
<name>A0A2G9V760_TELCI</name>
<dbReference type="Pfam" id="PF04775">
    <property type="entry name" value="Bile_Hydr_Trans"/>
    <property type="match status" value="1"/>
</dbReference>
<gene>
    <name evidence="2" type="ORF">TELCIR_00332</name>
</gene>